<dbReference type="OrthoDB" id="5428863at2759"/>
<evidence type="ECO:0000259" key="1">
    <source>
        <dbReference type="Pfam" id="PF06985"/>
    </source>
</evidence>
<feature type="domain" description="Heterokaryon incompatibility" evidence="1">
    <location>
        <begin position="26"/>
        <end position="113"/>
    </location>
</feature>
<reference evidence="2 3" key="1">
    <citation type="submission" date="2017-12" db="EMBL/GenBank/DDBJ databases">
        <title>Comparative genomics of Botrytis spp.</title>
        <authorList>
            <person name="Valero-Jimenez C.A."/>
            <person name="Tapia P."/>
            <person name="Veloso J."/>
            <person name="Silva-Moreno E."/>
            <person name="Staats M."/>
            <person name="Valdes J.H."/>
            <person name="Van Kan J.A.L."/>
        </authorList>
    </citation>
    <scope>NUCLEOTIDE SEQUENCE [LARGE SCALE GENOMIC DNA]</scope>
    <source>
        <strain evidence="2 3">MUCL2120</strain>
    </source>
</reference>
<sequence length="568" mass="64931">MDAIQPTWLIDTVAGCLVPAREHSRFVTLSYVRGDTVLFYSEKSNINLLQESGVLSNGSVAGELPMTIKNAIDVVRLIGEWYLWVDTLCIVQDDAETLQTELNSMARVYTTSREFDSLNREIAPRWFGFSLLHSGITIVAADGIDANHGLRGFKGITPQQDFKQNVISMTPPIKLIDHRNRIGKTNYVYHTRAWTHQEYLCAKRRLIFENGTVYWECSASTWSEELILDIKPYKARKIDPLLPRELFVDTTFPVMKNMNSLLPEFNQKNLTFPGDASAAFSGIQWGLSQTFEGGLLYGIPELFFEIGLMWNLIGFGERRYSIRKGISQLPSWSFLGWQVGARLTDDCEFEATSWKRAEYMRTRFGWDFGNPAHLNTFAYSGDGQEYVYWHSNSPDRWYKYPVPALDSKKQHPVQLQTQFLYCQTSRAFIHGVPDISTIAEKQSSSSSEFKDNENFKNVKLQGSNGEAVGFLTLMCESDRTHFTQNAMTGALVELVAISQGWFGVNTKSGEEEKQVKDWVPDHTTRQDCYHVLWVHWENGIAYRRGSGCVAKEVWEREREREVLDLVLG</sequence>
<organism evidence="2 3">
    <name type="scientific">Botryotinia narcissicola</name>
    <dbReference type="NCBI Taxonomy" id="278944"/>
    <lineage>
        <taxon>Eukaryota</taxon>
        <taxon>Fungi</taxon>
        <taxon>Dikarya</taxon>
        <taxon>Ascomycota</taxon>
        <taxon>Pezizomycotina</taxon>
        <taxon>Leotiomycetes</taxon>
        <taxon>Helotiales</taxon>
        <taxon>Sclerotiniaceae</taxon>
        <taxon>Botryotinia</taxon>
    </lineage>
</organism>
<dbReference type="Pfam" id="PF06985">
    <property type="entry name" value="HET"/>
    <property type="match status" value="1"/>
</dbReference>
<evidence type="ECO:0000313" key="3">
    <source>
        <dbReference type="Proteomes" id="UP000297452"/>
    </source>
</evidence>
<evidence type="ECO:0000313" key="2">
    <source>
        <dbReference type="EMBL" id="TGO64540.1"/>
    </source>
</evidence>
<dbReference type="Proteomes" id="UP000297452">
    <property type="component" value="Unassembled WGS sequence"/>
</dbReference>
<dbReference type="InterPro" id="IPR010730">
    <property type="entry name" value="HET"/>
</dbReference>
<name>A0A4Z1IYQ6_9HELO</name>
<dbReference type="AlphaFoldDB" id="A0A4Z1IYQ6"/>
<protein>
    <recommendedName>
        <fullName evidence="1">Heterokaryon incompatibility domain-containing protein</fullName>
    </recommendedName>
</protein>
<comment type="caution">
    <text evidence="2">The sequence shown here is derived from an EMBL/GenBank/DDBJ whole genome shotgun (WGS) entry which is preliminary data.</text>
</comment>
<accession>A0A4Z1IYQ6</accession>
<proteinExistence type="predicted"/>
<dbReference type="PANTHER" id="PTHR33112">
    <property type="entry name" value="DOMAIN PROTEIN, PUTATIVE-RELATED"/>
    <property type="match status" value="1"/>
</dbReference>
<keyword evidence="3" id="KW-1185">Reference proteome</keyword>
<dbReference type="EMBL" id="PQXJ01000087">
    <property type="protein sequence ID" value="TGO64540.1"/>
    <property type="molecule type" value="Genomic_DNA"/>
</dbReference>
<dbReference type="PANTHER" id="PTHR33112:SF1">
    <property type="entry name" value="HETEROKARYON INCOMPATIBILITY DOMAIN-CONTAINING PROTEIN"/>
    <property type="match status" value="1"/>
</dbReference>
<dbReference type="STRING" id="278944.A0A4Z1IYQ6"/>
<gene>
    <name evidence="2" type="ORF">BOTNAR_0087g00210</name>
</gene>